<evidence type="ECO:0000313" key="2">
    <source>
        <dbReference type="EMBL" id="MFD2143353.1"/>
    </source>
</evidence>
<dbReference type="RefSeq" id="WP_213355570.1">
    <property type="nucleotide sequence ID" value="NZ_JAHBGB010000044.1"/>
</dbReference>
<evidence type="ECO:0000313" key="3">
    <source>
        <dbReference type="Proteomes" id="UP001597299"/>
    </source>
</evidence>
<protein>
    <recommendedName>
        <fullName evidence="4">Lipoprotein</fullName>
    </recommendedName>
</protein>
<sequence length="238" mass="24619">MMEQLDRRLRRFAPAAAATVIALGLAACQTGGANKPVASAAGSAVQASSSPSSSSRTLASRSAAPRALAFESIDGPPEPVFDKLVTSLSAEAGTQRIPVASRDSNAPYRVRGYLVAVVENGKGSVDWAWDVYDQDRERVLRVSGAEPAGTGADVWANVDQAMLDRIAAQSLTEISTRLAQNPTAPRKPASTDDPAPEPAVAEDPYEPVRTDDGPPVADAGGEAPVDGTTSTLALTASH</sequence>
<dbReference type="PROSITE" id="PS51257">
    <property type="entry name" value="PROKAR_LIPOPROTEIN"/>
    <property type="match status" value="1"/>
</dbReference>
<dbReference type="Proteomes" id="UP001597299">
    <property type="component" value="Unassembled WGS sequence"/>
</dbReference>
<dbReference type="EMBL" id="JBHUHD010000001">
    <property type="protein sequence ID" value="MFD2143353.1"/>
    <property type="molecule type" value="Genomic_DNA"/>
</dbReference>
<reference evidence="3" key="1">
    <citation type="journal article" date="2019" name="Int. J. Syst. Evol. Microbiol.">
        <title>The Global Catalogue of Microorganisms (GCM) 10K type strain sequencing project: providing services to taxonomists for standard genome sequencing and annotation.</title>
        <authorList>
            <consortium name="The Broad Institute Genomics Platform"/>
            <consortium name="The Broad Institute Genome Sequencing Center for Infectious Disease"/>
            <person name="Wu L."/>
            <person name="Ma J."/>
        </authorList>
    </citation>
    <scope>NUCLEOTIDE SEQUENCE [LARGE SCALE GENOMIC DNA]</scope>
    <source>
        <strain evidence="3">CCM 7435</strain>
    </source>
</reference>
<evidence type="ECO:0000256" key="1">
    <source>
        <dbReference type="SAM" id="MobiDB-lite"/>
    </source>
</evidence>
<keyword evidence="3" id="KW-1185">Reference proteome</keyword>
<proteinExistence type="predicted"/>
<feature type="region of interest" description="Disordered" evidence="1">
    <location>
        <begin position="176"/>
        <end position="238"/>
    </location>
</feature>
<organism evidence="2 3">
    <name type="scientific">Ancylobacter oerskovii</name>
    <dbReference type="NCBI Taxonomy" id="459519"/>
    <lineage>
        <taxon>Bacteria</taxon>
        <taxon>Pseudomonadati</taxon>
        <taxon>Pseudomonadota</taxon>
        <taxon>Alphaproteobacteria</taxon>
        <taxon>Hyphomicrobiales</taxon>
        <taxon>Xanthobacteraceae</taxon>
        <taxon>Ancylobacter</taxon>
    </lineage>
</organism>
<feature type="compositionally biased region" description="Polar residues" evidence="1">
    <location>
        <begin position="227"/>
        <end position="238"/>
    </location>
</feature>
<evidence type="ECO:0008006" key="4">
    <source>
        <dbReference type="Google" id="ProtNLM"/>
    </source>
</evidence>
<name>A0ABW4Z4L3_9HYPH</name>
<comment type="caution">
    <text evidence="2">The sequence shown here is derived from an EMBL/GenBank/DDBJ whole genome shotgun (WGS) entry which is preliminary data.</text>
</comment>
<gene>
    <name evidence="2" type="ORF">ACFSNC_23335</name>
</gene>
<accession>A0ABW4Z4L3</accession>